<evidence type="ECO:0000256" key="7">
    <source>
        <dbReference type="ARBA" id="ARBA00022840"/>
    </source>
</evidence>
<name>A0A8T2R798_CERRI</name>
<dbReference type="InterPro" id="IPR050238">
    <property type="entry name" value="DNA_Rep/Repair_Clamp_Loader"/>
</dbReference>
<dbReference type="InterPro" id="IPR012763">
    <property type="entry name" value="DNA_pol_III_sug/sutau_N"/>
</dbReference>
<keyword evidence="15" id="KW-1185">Reference proteome</keyword>
<dbReference type="Gene3D" id="3.40.50.300">
    <property type="entry name" value="P-loop containing nucleotide triphosphate hydrolases"/>
    <property type="match status" value="1"/>
</dbReference>
<comment type="similarity">
    <text evidence="1">Belongs to the DnaX/STICHEL family.</text>
</comment>
<evidence type="ECO:0000256" key="10">
    <source>
        <dbReference type="ARBA" id="ARBA00049244"/>
    </source>
</evidence>
<dbReference type="SUPFAM" id="SSF48019">
    <property type="entry name" value="post-AAA+ oligomerization domain-like"/>
    <property type="match status" value="1"/>
</dbReference>
<keyword evidence="6" id="KW-0862">Zinc</keyword>
<evidence type="ECO:0000313" key="14">
    <source>
        <dbReference type="EMBL" id="KAH7292209.1"/>
    </source>
</evidence>
<dbReference type="FunFam" id="1.10.8.60:FF:000013">
    <property type="entry name" value="DNA polymerase III subunit gamma/tau"/>
    <property type="match status" value="1"/>
</dbReference>
<dbReference type="Gene3D" id="1.10.8.60">
    <property type="match status" value="1"/>
</dbReference>
<dbReference type="Pfam" id="PF23007">
    <property type="entry name" value="DnaA_N-like_STI"/>
    <property type="match status" value="1"/>
</dbReference>
<evidence type="ECO:0000256" key="5">
    <source>
        <dbReference type="ARBA" id="ARBA00022741"/>
    </source>
</evidence>
<dbReference type="FunFam" id="3.40.50.300:FF:000014">
    <property type="entry name" value="DNA polymerase III subunit gamma/tau"/>
    <property type="match status" value="1"/>
</dbReference>
<feature type="compositionally biased region" description="Polar residues" evidence="12">
    <location>
        <begin position="154"/>
        <end position="176"/>
    </location>
</feature>
<dbReference type="PANTHER" id="PTHR11669:SF0">
    <property type="entry name" value="PROTEIN STICHEL-LIKE 2"/>
    <property type="match status" value="1"/>
</dbReference>
<dbReference type="Proteomes" id="UP000825935">
    <property type="component" value="Chromosome 29"/>
</dbReference>
<evidence type="ECO:0000259" key="13">
    <source>
        <dbReference type="SMART" id="SM00382"/>
    </source>
</evidence>
<keyword evidence="7" id="KW-0067">ATP-binding</keyword>
<evidence type="ECO:0000256" key="6">
    <source>
        <dbReference type="ARBA" id="ARBA00022833"/>
    </source>
</evidence>
<dbReference type="GO" id="GO:0006281">
    <property type="term" value="P:DNA repair"/>
    <property type="evidence" value="ECO:0007669"/>
    <property type="project" value="TreeGrafter"/>
</dbReference>
<evidence type="ECO:0000256" key="4">
    <source>
        <dbReference type="ARBA" id="ARBA00022723"/>
    </source>
</evidence>
<evidence type="ECO:0000256" key="8">
    <source>
        <dbReference type="ARBA" id="ARBA00022932"/>
    </source>
</evidence>
<dbReference type="SMART" id="SM00382">
    <property type="entry name" value="AAA"/>
    <property type="match status" value="1"/>
</dbReference>
<dbReference type="InterPro" id="IPR027417">
    <property type="entry name" value="P-loop_NTPase"/>
</dbReference>
<dbReference type="GO" id="GO:0046872">
    <property type="term" value="F:metal ion binding"/>
    <property type="evidence" value="ECO:0007669"/>
    <property type="project" value="UniProtKB-KW"/>
</dbReference>
<dbReference type="Pfam" id="PF13177">
    <property type="entry name" value="DNA_pol3_delta2"/>
    <property type="match status" value="1"/>
</dbReference>
<proteinExistence type="inferred from homology"/>
<dbReference type="InterPro" id="IPR054506">
    <property type="entry name" value="DnaA_N-like_STI"/>
</dbReference>
<dbReference type="EMBL" id="CM035434">
    <property type="protein sequence ID" value="KAH7292209.1"/>
    <property type="molecule type" value="Genomic_DNA"/>
</dbReference>
<dbReference type="EC" id="2.7.7.7" evidence="2"/>
<gene>
    <name evidence="14" type="ORF">KP509_29G056200</name>
</gene>
<evidence type="ECO:0000256" key="2">
    <source>
        <dbReference type="ARBA" id="ARBA00012417"/>
    </source>
</evidence>
<dbReference type="GO" id="GO:0003887">
    <property type="term" value="F:DNA-directed DNA polymerase activity"/>
    <property type="evidence" value="ECO:0007669"/>
    <property type="project" value="UniProtKB-KW"/>
</dbReference>
<protein>
    <recommendedName>
        <fullName evidence="2">DNA-directed DNA polymerase</fullName>
        <ecNumber evidence="2">2.7.7.7</ecNumber>
    </recommendedName>
</protein>
<keyword evidence="9 11" id="KW-0175">Coiled coil</keyword>
<dbReference type="CDD" id="cd18137">
    <property type="entry name" value="HLD_clamp_pol_III_gamma_tau"/>
    <property type="match status" value="1"/>
</dbReference>
<comment type="catalytic activity">
    <reaction evidence="10">
        <text>DNA(n) + a 2'-deoxyribonucleoside 5'-triphosphate = DNA(n+1) + diphosphate</text>
        <dbReference type="Rhea" id="RHEA:22508"/>
        <dbReference type="Rhea" id="RHEA-COMP:17339"/>
        <dbReference type="Rhea" id="RHEA-COMP:17340"/>
        <dbReference type="ChEBI" id="CHEBI:33019"/>
        <dbReference type="ChEBI" id="CHEBI:61560"/>
        <dbReference type="ChEBI" id="CHEBI:173112"/>
        <dbReference type="EC" id="2.7.7.7"/>
    </reaction>
</comment>
<keyword evidence="8" id="KW-0239">DNA-directed DNA polymerase</keyword>
<evidence type="ECO:0000256" key="12">
    <source>
        <dbReference type="SAM" id="MobiDB-lite"/>
    </source>
</evidence>
<feature type="coiled-coil region" evidence="11">
    <location>
        <begin position="856"/>
        <end position="883"/>
    </location>
</feature>
<feature type="compositionally biased region" description="Basic residues" evidence="12">
    <location>
        <begin position="401"/>
        <end position="412"/>
    </location>
</feature>
<feature type="region of interest" description="Disordered" evidence="12">
    <location>
        <begin position="396"/>
        <end position="437"/>
    </location>
</feature>
<feature type="region of interest" description="Disordered" evidence="12">
    <location>
        <begin position="1070"/>
        <end position="1116"/>
    </location>
</feature>
<accession>A0A8T2R798</accession>
<dbReference type="SUPFAM" id="SSF52540">
    <property type="entry name" value="P-loop containing nucleoside triphosphate hydrolases"/>
    <property type="match status" value="1"/>
</dbReference>
<evidence type="ECO:0000256" key="3">
    <source>
        <dbReference type="ARBA" id="ARBA00022528"/>
    </source>
</evidence>
<comment type="caution">
    <text evidence="14">The sequence shown here is derived from an EMBL/GenBank/DDBJ whole genome shotgun (WGS) entry which is preliminary data.</text>
</comment>
<keyword evidence="8" id="KW-0548">Nucleotidyltransferase</keyword>
<dbReference type="CDD" id="cd00009">
    <property type="entry name" value="AAA"/>
    <property type="match status" value="1"/>
</dbReference>
<organism evidence="14 15">
    <name type="scientific">Ceratopteris richardii</name>
    <name type="common">Triangle waterfern</name>
    <dbReference type="NCBI Taxonomy" id="49495"/>
    <lineage>
        <taxon>Eukaryota</taxon>
        <taxon>Viridiplantae</taxon>
        <taxon>Streptophyta</taxon>
        <taxon>Embryophyta</taxon>
        <taxon>Tracheophyta</taxon>
        <taxon>Polypodiopsida</taxon>
        <taxon>Polypodiidae</taxon>
        <taxon>Polypodiales</taxon>
        <taxon>Pteridineae</taxon>
        <taxon>Pteridaceae</taxon>
        <taxon>Parkerioideae</taxon>
        <taxon>Ceratopteris</taxon>
    </lineage>
</organism>
<dbReference type="GO" id="GO:0005524">
    <property type="term" value="F:ATP binding"/>
    <property type="evidence" value="ECO:0007669"/>
    <property type="project" value="UniProtKB-KW"/>
</dbReference>
<evidence type="ECO:0000313" key="15">
    <source>
        <dbReference type="Proteomes" id="UP000825935"/>
    </source>
</evidence>
<keyword evidence="3" id="KW-0150">Chloroplast</keyword>
<evidence type="ECO:0000256" key="9">
    <source>
        <dbReference type="ARBA" id="ARBA00023054"/>
    </source>
</evidence>
<feature type="compositionally biased region" description="Basic residues" evidence="12">
    <location>
        <begin position="35"/>
        <end position="44"/>
    </location>
</feature>
<keyword evidence="3" id="KW-0934">Plastid</keyword>
<dbReference type="GO" id="GO:0009360">
    <property type="term" value="C:DNA polymerase III complex"/>
    <property type="evidence" value="ECO:0007669"/>
    <property type="project" value="InterPro"/>
</dbReference>
<evidence type="ECO:0000256" key="11">
    <source>
        <dbReference type="SAM" id="Coils"/>
    </source>
</evidence>
<evidence type="ECO:0000256" key="1">
    <source>
        <dbReference type="ARBA" id="ARBA00006360"/>
    </source>
</evidence>
<dbReference type="InterPro" id="IPR008921">
    <property type="entry name" value="DNA_pol3_clamp-load_cplx_C"/>
</dbReference>
<dbReference type="NCBIfam" id="TIGR02397">
    <property type="entry name" value="dnaX_nterm"/>
    <property type="match status" value="1"/>
</dbReference>
<feature type="region of interest" description="Disordered" evidence="12">
    <location>
        <begin position="1135"/>
        <end position="1166"/>
    </location>
</feature>
<sequence>MCSCSKLMIMDVGQPRKPVEPAGELPLIRDVTNPKKPHASHHPTSKTSSLLEGLPANTQMEPATYLRQHLSMHRPVTGGRVHDQNNVHGIEHAGRDISEALMDSCKTDVVPKRSSCKSAKPPMPTELFNPSSIRSPKMDDFNAKVRNWDTLSNSLQHGTSLDKTNEDSSQQESLQSHPEKTGIPAHQGKGSLSAHFQIGVGRSLLHNWKSDNQEASQAFQDEKFELDPSTHAWNLRNSDQHTKDNRTSSASSFAFEDDRYADGDTFSFRNAGKGFRRIHSQKSDPQFLSPLMLNLHDHNYHPEEYVGQQYFSLDKDDPSFEDAEEDFNLIENEVQQHNGRLPTRMNEAKARPPLLQSYKAQTAKCSRFSEVQYGTHFNLRPGTPRMKYFKYDMETLDQKQSKKRESRISGKHSGKEYSYAQKQYSSPNLGSPRKTPHRKIISGSKGCGVNHNQFDVHYADSRSKDIEPLPLLTELEDYSGSDDYGVTSIDCDIGGCSMSKHEEELDRVSKKYNRKGGHGHGGLDCADQLQLAVQDCKELVLHQSQPRSLSQKYRPKTFEDLIGQPIVTQALSNAIAKGRIAPVYLFQGSRGTGKTTAARIFASALICISSEGQRPCHTCNECISVVKGMNSEVKEVDAASNNGIERVKVLLEETISSPAILRYKIFIIDECHVLTADTWNALLKILEEPPTNVVFILVTTDVDQIPRTALSRCQRFPFPRIKDVDIVKRLENLVHMENLSIQPEILQLIASRSDGSLRDAETTLDQVTLLGNEVNASTVHELVGCASDDKLLSLLDAALVADTVNTVRKARELVDSGMEPLSLMSRLASVIADILGGTFNFTENQRKGFFQRASLSEEKLEQLRIAMKVLAEAEKQLRASNDRAVWLTAALLQLGPERACMSSCAGTSVTQSPVALDDLNENDVNDFETRSAGRQAFYHTERISKDASTLHQTKYHESEKTSVQNDPFDIIRKDLTDDQRWSPTNLDDIWSRVLQKCQSLPLRKLLYSSLKLISISITEVDAIAHLEICGPSNRSSCERAQRSIAQLFEMVLGFPVEIKMCLASPQGEVQKNGSTQVSVRGNEGDSVKHSHIPTKHALHEGYSKSTQRRQQEMESIRTLQVESFPAIPLASSQKQNFIASNRKDESYQSARHRSSQADHETRVQGSEGLISMAESRIANSRTHGEGAQHIMKMTNDSTKDTLFADISDDEYRSIDEVWAKMPNSYEASMPVNSRLGHSAHSGQDGCESLRIFDMYHGIEEKQRGSDSKMIRRSSIRKQEHLALHNDLLLPEDQSSYMLHSRSSTKQHTDQHKYLDSRYQTKAAKQTPNAVEELAMQKKSKLKGAAGSFARFFQGKLNK</sequence>
<keyword evidence="4" id="KW-0479">Metal-binding</keyword>
<dbReference type="InterPro" id="IPR003593">
    <property type="entry name" value="AAA+_ATPase"/>
</dbReference>
<feature type="region of interest" description="Disordered" evidence="12">
    <location>
        <begin position="154"/>
        <end position="189"/>
    </location>
</feature>
<dbReference type="GO" id="GO:0006261">
    <property type="term" value="P:DNA-templated DNA replication"/>
    <property type="evidence" value="ECO:0007669"/>
    <property type="project" value="TreeGrafter"/>
</dbReference>
<keyword evidence="8" id="KW-0808">Transferase</keyword>
<feature type="compositionally biased region" description="Polar residues" evidence="12">
    <location>
        <begin position="1070"/>
        <end position="1079"/>
    </location>
</feature>
<reference evidence="14" key="1">
    <citation type="submission" date="2021-08" db="EMBL/GenBank/DDBJ databases">
        <title>WGS assembly of Ceratopteris richardii.</title>
        <authorList>
            <person name="Marchant D.B."/>
            <person name="Chen G."/>
            <person name="Jenkins J."/>
            <person name="Shu S."/>
            <person name="Leebens-Mack J."/>
            <person name="Grimwood J."/>
            <person name="Schmutz J."/>
            <person name="Soltis P."/>
            <person name="Soltis D."/>
            <person name="Chen Z.-H."/>
        </authorList>
    </citation>
    <scope>NUCLEOTIDE SEQUENCE</scope>
    <source>
        <strain evidence="14">Whitten #5841</strain>
        <tissue evidence="14">Leaf</tissue>
    </source>
</reference>
<keyword evidence="5" id="KW-0547">Nucleotide-binding</keyword>
<dbReference type="OrthoDB" id="1935750at2759"/>
<dbReference type="PANTHER" id="PTHR11669">
    <property type="entry name" value="REPLICATION FACTOR C / DNA POLYMERASE III GAMMA-TAU SUBUNIT"/>
    <property type="match status" value="1"/>
</dbReference>
<dbReference type="GO" id="GO:0003677">
    <property type="term" value="F:DNA binding"/>
    <property type="evidence" value="ECO:0007669"/>
    <property type="project" value="InterPro"/>
</dbReference>
<feature type="region of interest" description="Disordered" evidence="12">
    <location>
        <begin position="112"/>
        <end position="138"/>
    </location>
</feature>
<feature type="domain" description="AAA+ ATPase" evidence="13">
    <location>
        <begin position="580"/>
        <end position="722"/>
    </location>
</feature>
<feature type="compositionally biased region" description="Polar residues" evidence="12">
    <location>
        <begin position="420"/>
        <end position="429"/>
    </location>
</feature>
<feature type="region of interest" description="Disordered" evidence="12">
    <location>
        <begin position="29"/>
        <end position="53"/>
    </location>
</feature>
<dbReference type="GO" id="GO:0005663">
    <property type="term" value="C:DNA replication factor C complex"/>
    <property type="evidence" value="ECO:0007669"/>
    <property type="project" value="TreeGrafter"/>
</dbReference>
<dbReference type="GO" id="GO:0003689">
    <property type="term" value="F:DNA clamp loader activity"/>
    <property type="evidence" value="ECO:0007669"/>
    <property type="project" value="TreeGrafter"/>
</dbReference>
<dbReference type="InterPro" id="IPR045085">
    <property type="entry name" value="HLD_clamp_pol_III_gamma_tau"/>
</dbReference>